<dbReference type="AlphaFoldDB" id="A0AAJ8BWM8"/>
<sequence length="182" mass="20791">MARTDYHLWKFPFLLHAPHRYAEFWCPENIHSHPQVGVPIPKDSPRQRLDITIEHYGVRHATVAVDLDFDVEMMEFCIYEPVALESSLQDLDGLVRHAFTVCKAYLLDHPGLARVYAFTAFGTKCRAWSCSRDDGSLVPLFGSPDSSDPRHYVDIHSLEASRINEVIHLMKNECGTHDSVEV</sequence>
<dbReference type="GeneID" id="84591057"/>
<dbReference type="VEuPathDB" id="FungiDB:An04g09590"/>
<evidence type="ECO:0000313" key="1">
    <source>
        <dbReference type="RefSeq" id="XP_059605277.1"/>
    </source>
</evidence>
<name>A0AAJ8BWM8_ASPNG</name>
<accession>A0AAJ8BWM8</accession>
<reference evidence="1" key="1">
    <citation type="submission" date="2025-02" db="EMBL/GenBank/DDBJ databases">
        <authorList>
            <consortium name="NCBI Genome Project"/>
        </authorList>
    </citation>
    <scope>NUCLEOTIDE SEQUENCE</scope>
</reference>
<reference evidence="1" key="2">
    <citation type="submission" date="2025-08" db="UniProtKB">
        <authorList>
            <consortium name="RefSeq"/>
        </authorList>
    </citation>
    <scope>IDENTIFICATION</scope>
</reference>
<proteinExistence type="predicted"/>
<dbReference type="KEGG" id="ang:An04g09590"/>
<dbReference type="RefSeq" id="XP_059605277.1">
    <property type="nucleotide sequence ID" value="XM_059747776.1"/>
</dbReference>
<gene>
    <name evidence="1" type="ORF">An04g09590</name>
</gene>
<organism evidence="1">
    <name type="scientific">Aspergillus niger</name>
    <dbReference type="NCBI Taxonomy" id="5061"/>
    <lineage>
        <taxon>Eukaryota</taxon>
        <taxon>Fungi</taxon>
        <taxon>Dikarya</taxon>
        <taxon>Ascomycota</taxon>
        <taxon>Pezizomycotina</taxon>
        <taxon>Eurotiomycetes</taxon>
        <taxon>Eurotiomycetidae</taxon>
        <taxon>Eurotiales</taxon>
        <taxon>Aspergillaceae</taxon>
        <taxon>Aspergillus</taxon>
        <taxon>Aspergillus subgen. Circumdati</taxon>
    </lineage>
</organism>
<protein>
    <submittedName>
        <fullName evidence="1">Uncharacterized protein</fullName>
    </submittedName>
</protein>